<dbReference type="RefSeq" id="WP_110263303.1">
    <property type="nucleotide sequence ID" value="NZ_CAKZQT010000019.1"/>
</dbReference>
<evidence type="ECO:0000256" key="1">
    <source>
        <dbReference type="SAM" id="MobiDB-lite"/>
    </source>
</evidence>
<organism evidence="4 5">
    <name type="scientific">Sinimarinibacterium flocculans</name>
    <dbReference type="NCBI Taxonomy" id="985250"/>
    <lineage>
        <taxon>Bacteria</taxon>
        <taxon>Pseudomonadati</taxon>
        <taxon>Pseudomonadota</taxon>
        <taxon>Gammaproteobacteria</taxon>
        <taxon>Nevskiales</taxon>
        <taxon>Nevskiaceae</taxon>
        <taxon>Sinimarinibacterium</taxon>
    </lineage>
</organism>
<dbReference type="Pfam" id="PF22494">
    <property type="entry name" value="choice_anch_I"/>
    <property type="match status" value="1"/>
</dbReference>
<name>A0A318EJ12_9GAMM</name>
<protein>
    <recommendedName>
        <fullName evidence="3">Choice-of-anchor I domain-containing protein</fullName>
    </recommendedName>
</protein>
<gene>
    <name evidence="4" type="ORF">C8D93_101202</name>
</gene>
<proteinExistence type="predicted"/>
<comment type="caution">
    <text evidence="4">The sequence shown here is derived from an EMBL/GenBank/DDBJ whole genome shotgun (WGS) entry which is preliminary data.</text>
</comment>
<evidence type="ECO:0000313" key="5">
    <source>
        <dbReference type="Proteomes" id="UP000248330"/>
    </source>
</evidence>
<dbReference type="InterPro" id="IPR052956">
    <property type="entry name" value="Mesenchyme-surface_protein"/>
</dbReference>
<reference evidence="4 5" key="1">
    <citation type="submission" date="2018-04" db="EMBL/GenBank/DDBJ databases">
        <title>Genomic Encyclopedia of Type Strains, Phase IV (KMG-IV): sequencing the most valuable type-strain genomes for metagenomic binning, comparative biology and taxonomic classification.</title>
        <authorList>
            <person name="Goeker M."/>
        </authorList>
    </citation>
    <scope>NUCLEOTIDE SEQUENCE [LARGE SCALE GENOMIC DNA]</scope>
    <source>
        <strain evidence="4 5">DSM 104150</strain>
    </source>
</reference>
<dbReference type="PANTHER" id="PTHR46928:SF1">
    <property type="entry name" value="MESENCHYME-SPECIFIC CELL SURFACE GLYCOPROTEIN"/>
    <property type="match status" value="1"/>
</dbReference>
<evidence type="ECO:0000313" key="4">
    <source>
        <dbReference type="EMBL" id="PXV71161.1"/>
    </source>
</evidence>
<feature type="compositionally biased region" description="Basic and acidic residues" evidence="1">
    <location>
        <begin position="445"/>
        <end position="454"/>
    </location>
</feature>
<feature type="region of interest" description="Disordered" evidence="1">
    <location>
        <begin position="25"/>
        <end position="49"/>
    </location>
</feature>
<dbReference type="OrthoDB" id="9803927at2"/>
<dbReference type="EMBL" id="QICN01000001">
    <property type="protein sequence ID" value="PXV71161.1"/>
    <property type="molecule type" value="Genomic_DNA"/>
</dbReference>
<keyword evidence="5" id="KW-1185">Reference proteome</keyword>
<dbReference type="SUPFAM" id="SSF51004">
    <property type="entry name" value="C-terminal (heme d1) domain of cytochrome cd1-nitrite reductase"/>
    <property type="match status" value="1"/>
</dbReference>
<dbReference type="PROSITE" id="PS51257">
    <property type="entry name" value="PROKAR_LIPOPROTEIN"/>
    <property type="match status" value="1"/>
</dbReference>
<evidence type="ECO:0000256" key="2">
    <source>
        <dbReference type="SAM" id="SignalP"/>
    </source>
</evidence>
<feature type="compositionally biased region" description="Gly residues" evidence="1">
    <location>
        <begin position="35"/>
        <end position="49"/>
    </location>
</feature>
<feature type="region of interest" description="Disordered" evidence="1">
    <location>
        <begin position="432"/>
        <end position="458"/>
    </location>
</feature>
<dbReference type="InterPro" id="IPR011048">
    <property type="entry name" value="Haem_d1_sf"/>
</dbReference>
<feature type="chain" id="PRO_5016333201" description="Choice-of-anchor I domain-containing protein" evidence="2">
    <location>
        <begin position="21"/>
        <end position="555"/>
    </location>
</feature>
<feature type="domain" description="Choice-of-anchor I" evidence="3">
    <location>
        <begin position="68"/>
        <end position="546"/>
    </location>
</feature>
<evidence type="ECO:0000259" key="3">
    <source>
        <dbReference type="Pfam" id="PF22494"/>
    </source>
</evidence>
<dbReference type="InterPro" id="IPR015943">
    <property type="entry name" value="WD40/YVTN_repeat-like_dom_sf"/>
</dbReference>
<feature type="signal peptide" evidence="2">
    <location>
        <begin position="1"/>
        <end position="20"/>
    </location>
</feature>
<keyword evidence="2" id="KW-0732">Signal</keyword>
<dbReference type="Proteomes" id="UP000248330">
    <property type="component" value="Unassembled WGS sequence"/>
</dbReference>
<accession>A0A318EJ12</accession>
<dbReference type="NCBIfam" id="NF038117">
    <property type="entry name" value="choice_anch_I"/>
    <property type="match status" value="1"/>
</dbReference>
<sequence>MRIRQGLAVALATLTLGLAACDGDDGATGAPGPQGPEGPGGPQGPGGSGEVLLDLSLIGRYASGVFDEGAAEIVAHDASTQRMFVINAAAATVDVLNIADPSEPVLLETIDASAEGAGANSVAVFGGVAAVAIEADPKTDPGKVVFYDTTSLQKLGEATVGALPDMLTFTPDGSAVLVANEGEPNEGYTVDPVGSVSVIDVSDGFAAPTVATADFTAFNAQAAALRAAGVRIYGPGATVAQDLEPEYIGIAADGQSAWVALQEANAIGVLDLSDLSAPVFTDILPLGYKDHRVLGNELDASDRDGLINIRSWPVLGMYQPDAIASYSFNGKTYYITANEGDDRNDFIPDEETVRIKDLTLDAEAFPDAATLQADEAIGRLAATRFNGDTDDDGDFDALYVLGGRSFSIWSADATQLYDSGADFERITAQRYPANFNASNDDNEAEDRSDAKGPEPEGLAVGTIAGRTFAFIGLERIGGIMVYDVTNPQNARFVQYINPRDFSRTPGDDPDAGDLGPEGLAFIAAEDSPIDVPMLVVGNEVSGTTAFLRIDVIELD</sequence>
<dbReference type="Gene3D" id="2.130.10.10">
    <property type="entry name" value="YVTN repeat-like/Quinoprotein amine dehydrogenase"/>
    <property type="match status" value="1"/>
</dbReference>
<dbReference type="AlphaFoldDB" id="A0A318EJ12"/>
<dbReference type="InterPro" id="IPR055188">
    <property type="entry name" value="Choice_anch_I"/>
</dbReference>
<dbReference type="PANTHER" id="PTHR46928">
    <property type="entry name" value="MESENCHYME-SPECIFIC CELL SURFACE GLYCOPROTEIN"/>
    <property type="match status" value="1"/>
</dbReference>